<reference evidence="1 2" key="1">
    <citation type="submission" date="2018-04" db="EMBL/GenBank/DDBJ databases">
        <title>Draft genome sequence of Pseudomonas syringae pv. actinidiae biovar 1 strains isolated from kiwifruit in Kagawa prefecture.</title>
        <authorList>
            <person name="Tabuchi M."/>
            <person name="Saito M."/>
            <person name="Fujiwara S."/>
            <person name="Sasa N."/>
            <person name="Akimitsu K."/>
            <person name="Gomi K."/>
            <person name="Konishi-Sugita S."/>
            <person name="Hamano K."/>
            <person name="Kataoka I."/>
        </authorList>
    </citation>
    <scope>NUCLEOTIDE SEQUENCE [LARGE SCALE GENOMIC DNA]</scope>
    <source>
        <strain evidence="1 2">MAFF212206</strain>
    </source>
</reference>
<name>A0A2V0QB38_PSESF</name>
<organism evidence="1 2">
    <name type="scientific">Pseudomonas syringae pv. actinidiae</name>
    <dbReference type="NCBI Taxonomy" id="103796"/>
    <lineage>
        <taxon>Bacteria</taxon>
        <taxon>Pseudomonadati</taxon>
        <taxon>Pseudomonadota</taxon>
        <taxon>Gammaproteobacteria</taxon>
        <taxon>Pseudomonadales</taxon>
        <taxon>Pseudomonadaceae</taxon>
        <taxon>Pseudomonas</taxon>
        <taxon>Pseudomonas syringae</taxon>
    </lineage>
</organism>
<gene>
    <name evidence="1" type="ORF">KPSA1_03611</name>
</gene>
<dbReference type="Proteomes" id="UP000247480">
    <property type="component" value="Unassembled WGS sequence"/>
</dbReference>
<sequence length="63" mass="6684">MTADEPRLHQNEAINACGGIRVKRRQGGLTDIGNAYDESGSTFLASWPASCSGIAVLTRECST</sequence>
<evidence type="ECO:0000313" key="1">
    <source>
        <dbReference type="EMBL" id="GBH10199.1"/>
    </source>
</evidence>
<evidence type="ECO:0000313" key="2">
    <source>
        <dbReference type="Proteomes" id="UP000247480"/>
    </source>
</evidence>
<proteinExistence type="predicted"/>
<dbReference type="AlphaFoldDB" id="A0A2V0QB38"/>
<dbReference type="EMBL" id="BGJZ01000178">
    <property type="protein sequence ID" value="GBH10199.1"/>
    <property type="molecule type" value="Genomic_DNA"/>
</dbReference>
<protein>
    <submittedName>
        <fullName evidence="1">Uncharacterized protein</fullName>
    </submittedName>
</protein>
<accession>A0A2V0QB38</accession>
<comment type="caution">
    <text evidence="1">The sequence shown here is derived from an EMBL/GenBank/DDBJ whole genome shotgun (WGS) entry which is preliminary data.</text>
</comment>